<evidence type="ECO:0000313" key="2">
    <source>
        <dbReference type="Proteomes" id="UP000467840"/>
    </source>
</evidence>
<protein>
    <submittedName>
        <fullName evidence="1">Uncharacterized protein</fullName>
    </submittedName>
</protein>
<organism evidence="1 2">
    <name type="scientific">Hevea brasiliensis</name>
    <name type="common">Para rubber tree</name>
    <name type="synonym">Siphonia brasiliensis</name>
    <dbReference type="NCBI Taxonomy" id="3981"/>
    <lineage>
        <taxon>Eukaryota</taxon>
        <taxon>Viridiplantae</taxon>
        <taxon>Streptophyta</taxon>
        <taxon>Embryophyta</taxon>
        <taxon>Tracheophyta</taxon>
        <taxon>Spermatophyta</taxon>
        <taxon>Magnoliopsida</taxon>
        <taxon>eudicotyledons</taxon>
        <taxon>Gunneridae</taxon>
        <taxon>Pentapetalae</taxon>
        <taxon>rosids</taxon>
        <taxon>fabids</taxon>
        <taxon>Malpighiales</taxon>
        <taxon>Euphorbiaceae</taxon>
        <taxon>Crotonoideae</taxon>
        <taxon>Micrandreae</taxon>
        <taxon>Hevea</taxon>
    </lineage>
</organism>
<dbReference type="Proteomes" id="UP000467840">
    <property type="component" value="Chromosome 15"/>
</dbReference>
<name>A0A6A6MRW4_HEVBR</name>
<evidence type="ECO:0000313" key="1">
    <source>
        <dbReference type="EMBL" id="KAF2315305.1"/>
    </source>
</evidence>
<dbReference type="PANTHER" id="PTHR46567">
    <property type="entry name" value="MEDIATOR OF RNA POLYMERASE II TRANSCRIPTION SUBUNIT 12"/>
    <property type="match status" value="1"/>
</dbReference>
<dbReference type="EMBL" id="JAAGAX010000005">
    <property type="protein sequence ID" value="KAF2315305.1"/>
    <property type="molecule type" value="Genomic_DNA"/>
</dbReference>
<accession>A0A6A6MRW4</accession>
<keyword evidence="2" id="KW-1185">Reference proteome</keyword>
<sequence length="221" mass="24658">MRRWPKCSAVFTVMHCICIFCREPSGRNMRHMLASVMLRLLGNRVVYEDADLSFSPVQSSQSKMEVESPLETVSADLSGESLFDRLLLVLHGLLSNSQPSWLKPRSPSKLMSDFSKDSAGLDREVVESLQVRSLIKAPLPLARMTTNAPGKSKPLPLQPENDMEIDPGLFWKMAQIRSIFEHSAVIGSGDHSNLRASSWLKGTVRVRRTDLTYIGAVDDDS</sequence>
<dbReference type="AlphaFoldDB" id="A0A6A6MRW4"/>
<comment type="caution">
    <text evidence="1">The sequence shown here is derived from an EMBL/GenBank/DDBJ whole genome shotgun (WGS) entry which is preliminary data.</text>
</comment>
<gene>
    <name evidence="1" type="ORF">GH714_038778</name>
</gene>
<proteinExistence type="predicted"/>
<dbReference type="PANTHER" id="PTHR46567:SF1">
    <property type="entry name" value="MEDIATOR OF RNA POLYMERASE II TRANSCRIPTION SUBUNIT 12"/>
    <property type="match status" value="1"/>
</dbReference>
<reference evidence="1 2" key="1">
    <citation type="journal article" date="2020" name="Mol. Plant">
        <title>The Chromosome-Based Rubber Tree Genome Provides New Insights into Spurge Genome Evolution and Rubber Biosynthesis.</title>
        <authorList>
            <person name="Liu J."/>
            <person name="Shi C."/>
            <person name="Shi C.C."/>
            <person name="Li W."/>
            <person name="Zhang Q.J."/>
            <person name="Zhang Y."/>
            <person name="Li K."/>
            <person name="Lu H.F."/>
            <person name="Shi C."/>
            <person name="Zhu S.T."/>
            <person name="Xiao Z.Y."/>
            <person name="Nan H."/>
            <person name="Yue Y."/>
            <person name="Zhu X.G."/>
            <person name="Wu Y."/>
            <person name="Hong X.N."/>
            <person name="Fan G.Y."/>
            <person name="Tong Y."/>
            <person name="Zhang D."/>
            <person name="Mao C.L."/>
            <person name="Liu Y.L."/>
            <person name="Hao S.J."/>
            <person name="Liu W.Q."/>
            <person name="Lv M.Q."/>
            <person name="Zhang H.B."/>
            <person name="Liu Y."/>
            <person name="Hu-Tang G.R."/>
            <person name="Wang J.P."/>
            <person name="Wang J.H."/>
            <person name="Sun Y.H."/>
            <person name="Ni S.B."/>
            <person name="Chen W.B."/>
            <person name="Zhang X.C."/>
            <person name="Jiao Y.N."/>
            <person name="Eichler E.E."/>
            <person name="Li G.H."/>
            <person name="Liu X."/>
            <person name="Gao L.Z."/>
        </authorList>
    </citation>
    <scope>NUCLEOTIDE SEQUENCE [LARGE SCALE GENOMIC DNA]</scope>
    <source>
        <strain evidence="2">cv. GT1</strain>
        <tissue evidence="1">Leaf</tissue>
    </source>
</reference>